<evidence type="ECO:0000313" key="2">
    <source>
        <dbReference type="Proteomes" id="UP000048984"/>
    </source>
</evidence>
<reference evidence="1 2" key="2">
    <citation type="submission" date="2015-10" db="EMBL/GenBank/DDBJ databases">
        <title>Draft Genome Sequence of Prosthecomicrobium hirschii ATCC 27832.</title>
        <authorList>
            <person name="Daniel J."/>
            <person name="Givan S.A."/>
            <person name="Brun Y.V."/>
            <person name="Brown P.J."/>
        </authorList>
    </citation>
    <scope>NUCLEOTIDE SEQUENCE [LARGE SCALE GENOMIC DNA]</scope>
    <source>
        <strain evidence="1 2">16</strain>
    </source>
</reference>
<comment type="caution">
    <text evidence="1">The sequence shown here is derived from an EMBL/GenBank/DDBJ whole genome shotgun (WGS) entry which is preliminary data.</text>
</comment>
<evidence type="ECO:0000313" key="1">
    <source>
        <dbReference type="EMBL" id="KPL55887.1"/>
    </source>
</evidence>
<sequence length="73" mass="8274">MLKRKDNTRALAAFLAKKQQIDAMLQRIVALSEDHFQVSPDDVTWGHVGSLEDYAALLKRITDNAFHEGEYAD</sequence>
<dbReference type="Proteomes" id="UP000048984">
    <property type="component" value="Unassembled WGS sequence"/>
</dbReference>
<dbReference type="RefSeq" id="WP_054362053.1">
    <property type="nucleotide sequence ID" value="NZ_JAPCYQ010000001.1"/>
</dbReference>
<accession>A0A0P6WLZ3</accession>
<keyword evidence="2" id="KW-1185">Reference proteome</keyword>
<organism evidence="1 2">
    <name type="scientific">Prosthecodimorpha hirschii</name>
    <dbReference type="NCBI Taxonomy" id="665126"/>
    <lineage>
        <taxon>Bacteria</taxon>
        <taxon>Pseudomonadati</taxon>
        <taxon>Pseudomonadota</taxon>
        <taxon>Alphaproteobacteria</taxon>
        <taxon>Hyphomicrobiales</taxon>
        <taxon>Ancalomicrobiaceae</taxon>
        <taxon>Prosthecodimorpha</taxon>
    </lineage>
</organism>
<protein>
    <submittedName>
        <fullName evidence="1">Uncharacterized protein</fullName>
    </submittedName>
</protein>
<proteinExistence type="predicted"/>
<gene>
    <name evidence="1" type="ORF">ABB55_14025</name>
</gene>
<dbReference type="AlphaFoldDB" id="A0A0P6WLZ3"/>
<dbReference type="STRING" id="665126.ABB55_14025"/>
<name>A0A0P6WLZ3_9HYPH</name>
<dbReference type="EMBL" id="LJYW01000001">
    <property type="protein sequence ID" value="KPL55887.1"/>
    <property type="molecule type" value="Genomic_DNA"/>
</dbReference>
<reference evidence="1 2" key="1">
    <citation type="submission" date="2015-09" db="EMBL/GenBank/DDBJ databases">
        <authorList>
            <person name="Jackson K.R."/>
            <person name="Lunt B.L."/>
            <person name="Fisher J.N.B."/>
            <person name="Gardner A.V."/>
            <person name="Bailey M.E."/>
            <person name="Deus L.M."/>
            <person name="Earl A.S."/>
            <person name="Gibby P.D."/>
            <person name="Hartmann K.A."/>
            <person name="Liu J.E."/>
            <person name="Manci A.M."/>
            <person name="Nielsen D.A."/>
            <person name="Solomon M.B."/>
            <person name="Breakwell D.P."/>
            <person name="Burnett S.H."/>
            <person name="Grose J.H."/>
        </authorList>
    </citation>
    <scope>NUCLEOTIDE SEQUENCE [LARGE SCALE GENOMIC DNA]</scope>
    <source>
        <strain evidence="1 2">16</strain>
    </source>
</reference>